<dbReference type="InterPro" id="IPR027417">
    <property type="entry name" value="P-loop_NTPase"/>
</dbReference>
<evidence type="ECO:0000256" key="5">
    <source>
        <dbReference type="ARBA" id="ARBA00022705"/>
    </source>
</evidence>
<feature type="domain" description="DNA polymerase III delta N-terminal" evidence="9">
    <location>
        <begin position="20"/>
        <end position="145"/>
    </location>
</feature>
<keyword evidence="4" id="KW-0548">Nucleotidyltransferase</keyword>
<dbReference type="Pfam" id="PF06144">
    <property type="entry name" value="DNA_pol3_delta"/>
    <property type="match status" value="1"/>
</dbReference>
<comment type="similarity">
    <text evidence="7">Belongs to the DNA polymerase HolA subunit family.</text>
</comment>
<comment type="catalytic activity">
    <reaction evidence="8">
        <text>DNA(n) + a 2'-deoxyribonucleoside 5'-triphosphate = DNA(n+1) + diphosphate</text>
        <dbReference type="Rhea" id="RHEA:22508"/>
        <dbReference type="Rhea" id="RHEA-COMP:17339"/>
        <dbReference type="Rhea" id="RHEA-COMP:17340"/>
        <dbReference type="ChEBI" id="CHEBI:33019"/>
        <dbReference type="ChEBI" id="CHEBI:61560"/>
        <dbReference type="ChEBI" id="CHEBI:173112"/>
        <dbReference type="EC" id="2.7.7.7"/>
    </reaction>
</comment>
<dbReference type="GO" id="GO:0003887">
    <property type="term" value="F:DNA-directed DNA polymerase activity"/>
    <property type="evidence" value="ECO:0007669"/>
    <property type="project" value="UniProtKB-KW"/>
</dbReference>
<dbReference type="Gene3D" id="1.20.272.10">
    <property type="match status" value="1"/>
</dbReference>
<sequence>MIDISKLDDQIKKDKFHNCYIFCGYDEELIKEKISRIVSKNIDENFIDLNYVKFDGNKLESLDVVINASETLPFMSDKKVVLVYRASFLEDGEDTAKKAIYNNFEAYIKNVPSSCILILYYVFKDKREKPSKKLNKLDKISCVVKMDKIYGKNLESKVKEFFEKRGRNIGNTELKLFCSNLPSDLGIVENEIEKLCCYAMDREITKDDILQLYPKKRENDIFDLVDYMGDKKLKETIDVVNELMFKGQEEIYILYMIERQLKLLYKIKHSIDNGKSRATLGTELKLPPFIVDKLVLQSKKFTAKQLKEAIKICLNSEQLLKSSTVDKRTELELLIINTITLK</sequence>
<dbReference type="InterPro" id="IPR048466">
    <property type="entry name" value="DNA_pol3_delta-like_C"/>
</dbReference>
<dbReference type="NCBIfam" id="TIGR01128">
    <property type="entry name" value="holA"/>
    <property type="match status" value="1"/>
</dbReference>
<dbReference type="SUPFAM" id="SSF48019">
    <property type="entry name" value="post-AAA+ oligomerization domain-like"/>
    <property type="match status" value="1"/>
</dbReference>
<dbReference type="InterPro" id="IPR005790">
    <property type="entry name" value="DNA_polIII_delta"/>
</dbReference>
<name>A0A645BLD8_9ZZZZ</name>
<proteinExistence type="inferred from homology"/>
<evidence type="ECO:0000259" key="10">
    <source>
        <dbReference type="Pfam" id="PF21694"/>
    </source>
</evidence>
<dbReference type="InterPro" id="IPR008921">
    <property type="entry name" value="DNA_pol3_clamp-load_cplx_C"/>
</dbReference>
<keyword evidence="3" id="KW-0808">Transferase</keyword>
<dbReference type="Pfam" id="PF21694">
    <property type="entry name" value="DNA_pol3_delta_C"/>
    <property type="match status" value="1"/>
</dbReference>
<gene>
    <name evidence="11" type="primary">yqeN_20</name>
    <name evidence="11" type="ORF">SDC9_112906</name>
</gene>
<dbReference type="AlphaFoldDB" id="A0A645BLD8"/>
<dbReference type="InterPro" id="IPR010372">
    <property type="entry name" value="DNA_pol3_delta_N"/>
</dbReference>
<dbReference type="Gene3D" id="3.40.50.300">
    <property type="entry name" value="P-loop containing nucleotide triphosphate hydrolases"/>
    <property type="match status" value="1"/>
</dbReference>
<dbReference type="EMBL" id="VSSQ01020832">
    <property type="protein sequence ID" value="MPM66002.1"/>
    <property type="molecule type" value="Genomic_DNA"/>
</dbReference>
<dbReference type="PANTHER" id="PTHR34388">
    <property type="entry name" value="DNA POLYMERASE III SUBUNIT DELTA"/>
    <property type="match status" value="1"/>
</dbReference>
<comment type="caution">
    <text evidence="11">The sequence shown here is derived from an EMBL/GenBank/DDBJ whole genome shotgun (WGS) entry which is preliminary data.</text>
</comment>
<dbReference type="PANTHER" id="PTHR34388:SF1">
    <property type="entry name" value="DNA POLYMERASE III SUBUNIT DELTA"/>
    <property type="match status" value="1"/>
</dbReference>
<reference evidence="11" key="1">
    <citation type="submission" date="2019-08" db="EMBL/GenBank/DDBJ databases">
        <authorList>
            <person name="Kucharzyk K."/>
            <person name="Murdoch R.W."/>
            <person name="Higgins S."/>
            <person name="Loffler F."/>
        </authorList>
    </citation>
    <scope>NUCLEOTIDE SEQUENCE</scope>
</reference>
<dbReference type="GO" id="GO:0006261">
    <property type="term" value="P:DNA-templated DNA replication"/>
    <property type="evidence" value="ECO:0007669"/>
    <property type="project" value="TreeGrafter"/>
</dbReference>
<keyword evidence="5" id="KW-0235">DNA replication</keyword>
<evidence type="ECO:0000256" key="6">
    <source>
        <dbReference type="ARBA" id="ARBA00022932"/>
    </source>
</evidence>
<dbReference type="GO" id="GO:0003677">
    <property type="term" value="F:DNA binding"/>
    <property type="evidence" value="ECO:0007669"/>
    <property type="project" value="InterPro"/>
</dbReference>
<evidence type="ECO:0000256" key="3">
    <source>
        <dbReference type="ARBA" id="ARBA00022679"/>
    </source>
</evidence>
<accession>A0A645BLD8</accession>
<dbReference type="Gene3D" id="1.10.8.60">
    <property type="match status" value="1"/>
</dbReference>
<dbReference type="GO" id="GO:0009360">
    <property type="term" value="C:DNA polymerase III complex"/>
    <property type="evidence" value="ECO:0007669"/>
    <property type="project" value="InterPro"/>
</dbReference>
<dbReference type="EC" id="2.7.7.7" evidence="1"/>
<evidence type="ECO:0000256" key="4">
    <source>
        <dbReference type="ARBA" id="ARBA00022695"/>
    </source>
</evidence>
<evidence type="ECO:0000256" key="1">
    <source>
        <dbReference type="ARBA" id="ARBA00012417"/>
    </source>
</evidence>
<evidence type="ECO:0000256" key="2">
    <source>
        <dbReference type="ARBA" id="ARBA00017703"/>
    </source>
</evidence>
<keyword evidence="6" id="KW-0239">DNA-directed DNA polymerase</keyword>
<dbReference type="SUPFAM" id="SSF52540">
    <property type="entry name" value="P-loop containing nucleoside triphosphate hydrolases"/>
    <property type="match status" value="1"/>
</dbReference>
<organism evidence="11">
    <name type="scientific">bioreactor metagenome</name>
    <dbReference type="NCBI Taxonomy" id="1076179"/>
    <lineage>
        <taxon>unclassified sequences</taxon>
        <taxon>metagenomes</taxon>
        <taxon>ecological metagenomes</taxon>
    </lineage>
</organism>
<feature type="domain" description="DNA polymerase III delta subunit-like C-terminal" evidence="10">
    <location>
        <begin position="218"/>
        <end position="337"/>
    </location>
</feature>
<evidence type="ECO:0000256" key="8">
    <source>
        <dbReference type="ARBA" id="ARBA00049244"/>
    </source>
</evidence>
<evidence type="ECO:0000259" key="9">
    <source>
        <dbReference type="Pfam" id="PF06144"/>
    </source>
</evidence>
<evidence type="ECO:0000256" key="7">
    <source>
        <dbReference type="ARBA" id="ARBA00034754"/>
    </source>
</evidence>
<evidence type="ECO:0000313" key="11">
    <source>
        <dbReference type="EMBL" id="MPM66002.1"/>
    </source>
</evidence>
<protein>
    <recommendedName>
        <fullName evidence="2">DNA polymerase III subunit delta</fullName>
        <ecNumber evidence="1">2.7.7.7</ecNumber>
    </recommendedName>
</protein>